<dbReference type="Pfam" id="PF05016">
    <property type="entry name" value="ParE_toxin"/>
    <property type="match status" value="1"/>
</dbReference>
<protein>
    <submittedName>
        <fullName evidence="2">ParE toxin of type II toxin-antitoxin system, parDE</fullName>
    </submittedName>
</protein>
<gene>
    <name evidence="2" type="ORF">BECKDK2373B_GA0170837_106813</name>
</gene>
<dbReference type="InterPro" id="IPR007712">
    <property type="entry name" value="RelE/ParE_toxin"/>
</dbReference>
<dbReference type="InterPro" id="IPR035093">
    <property type="entry name" value="RelE/ParE_toxin_dom_sf"/>
</dbReference>
<sequence length="103" mass="12319">MKEYTVNLSDTAQRGLREIYDYLLSRTLHAAFSDSFIMELRRYLESLSHFPERFPIYMGNIRRAVYPENKNYLIFFEINEDSAEVFVLDVVNASRYTRYKDLA</sequence>
<accession>A0A450SUQ6</accession>
<reference evidence="2" key="1">
    <citation type="submission" date="2019-02" db="EMBL/GenBank/DDBJ databases">
        <authorList>
            <person name="Gruber-Vodicka R. H."/>
            <person name="Seah K. B. B."/>
        </authorList>
    </citation>
    <scope>NUCLEOTIDE SEQUENCE</scope>
    <source>
        <strain evidence="2">BECK_DK47</strain>
    </source>
</reference>
<keyword evidence="1" id="KW-1277">Toxin-antitoxin system</keyword>
<evidence type="ECO:0000313" key="2">
    <source>
        <dbReference type="EMBL" id="VFJ57714.1"/>
    </source>
</evidence>
<dbReference type="EMBL" id="CAADEX010000068">
    <property type="protein sequence ID" value="VFJ57714.1"/>
    <property type="molecule type" value="Genomic_DNA"/>
</dbReference>
<dbReference type="AlphaFoldDB" id="A0A450SUQ6"/>
<organism evidence="2">
    <name type="scientific">Candidatus Kentrum sp. DK</name>
    <dbReference type="NCBI Taxonomy" id="2126562"/>
    <lineage>
        <taxon>Bacteria</taxon>
        <taxon>Pseudomonadati</taxon>
        <taxon>Pseudomonadota</taxon>
        <taxon>Gammaproteobacteria</taxon>
        <taxon>Candidatus Kentrum</taxon>
    </lineage>
</organism>
<name>A0A450SUQ6_9GAMM</name>
<dbReference type="Gene3D" id="3.30.2310.20">
    <property type="entry name" value="RelE-like"/>
    <property type="match status" value="1"/>
</dbReference>
<evidence type="ECO:0000256" key="1">
    <source>
        <dbReference type="ARBA" id="ARBA00022649"/>
    </source>
</evidence>
<proteinExistence type="predicted"/>